<dbReference type="InterPro" id="IPR029510">
    <property type="entry name" value="Ald_DH_CS_GLU"/>
</dbReference>
<dbReference type="PROSITE" id="PS00687">
    <property type="entry name" value="ALDEHYDE_DEHYDR_GLU"/>
    <property type="match status" value="1"/>
</dbReference>
<dbReference type="Gene3D" id="3.40.605.10">
    <property type="entry name" value="Aldehyde Dehydrogenase, Chain A, domain 1"/>
    <property type="match status" value="1"/>
</dbReference>
<proteinExistence type="inferred from homology"/>
<dbReference type="FunFam" id="3.40.605.10:FF:000007">
    <property type="entry name" value="NAD/NADP-dependent betaine aldehyde dehydrogenase"/>
    <property type="match status" value="1"/>
</dbReference>
<protein>
    <submittedName>
        <fullName evidence="7">NAD-dependent aldehyde dehydrogenase</fullName>
    </submittedName>
</protein>
<dbReference type="InterPro" id="IPR050740">
    <property type="entry name" value="Aldehyde_DH_Superfamily"/>
</dbReference>
<evidence type="ECO:0000313" key="8">
    <source>
        <dbReference type="Proteomes" id="UP000003980"/>
    </source>
</evidence>
<feature type="domain" description="Aldehyde dehydrogenase" evidence="6">
    <location>
        <begin position="13"/>
        <end position="476"/>
    </location>
</feature>
<sequence>MIRQQDLFIDGNWVKPGSEKYLDKYNPTTGELYGRFASASKEEVDAAVDLAYEAQRKWERLTSVERSKYLYRLIDLISERRHELEDLLMDEVGKPRKEAIQEVDGVIDQLQYYAEFARKITGDVVEGTKGERIILQYKVPYGVVLAITPWNFPAAMIARKVGPALITGNSVILKPSSDTPFTAGWMVQRIAEAGFPKGVVNLITGKGDEVGDYLTSHKKVAVITLTGESRTGVKVMRSASSIMAKLILELGGKAPFIVWKDADLDLALKVLMWAKYWNAGQSCIAAERLYVHEEVYDQFIKRFVEKSREIRVGDPRRNEMGPLINYGQLSKVSKFVASAQEQGAKVLLGGERPKLEGRFSKGFHYLPTILGDATQDMEIFREEIFGPVIGAMRVGDNFDRVIELANDSDYGLASYLFTRNLSLAAKAFREIKFGELYVNMPGPEATQGYHAGFRMSGQAGENSRYGIEEYLKVKNVYLDYSPDPTEGEVIPPYT</sequence>
<comment type="similarity">
    <text evidence="1 5">Belongs to the aldehyde dehydrogenase family.</text>
</comment>
<dbReference type="STRING" id="671065.MetMK1DRAFT_00005990"/>
<dbReference type="GO" id="GO:0009450">
    <property type="term" value="P:gamma-aminobutyric acid catabolic process"/>
    <property type="evidence" value="ECO:0007669"/>
    <property type="project" value="TreeGrafter"/>
</dbReference>
<dbReference type="InterPro" id="IPR015590">
    <property type="entry name" value="Aldehyde_DH_dom"/>
</dbReference>
<dbReference type="FunFam" id="3.40.309.10:FF:000009">
    <property type="entry name" value="Aldehyde dehydrogenase A"/>
    <property type="match status" value="1"/>
</dbReference>
<dbReference type="PROSITE" id="PS00070">
    <property type="entry name" value="ALDEHYDE_DEHYDR_CYS"/>
    <property type="match status" value="1"/>
</dbReference>
<dbReference type="GO" id="GO:0005829">
    <property type="term" value="C:cytosol"/>
    <property type="evidence" value="ECO:0007669"/>
    <property type="project" value="TreeGrafter"/>
</dbReference>
<evidence type="ECO:0000256" key="1">
    <source>
        <dbReference type="ARBA" id="ARBA00009986"/>
    </source>
</evidence>
<dbReference type="InterPro" id="IPR016160">
    <property type="entry name" value="Ald_DH_CS_CYS"/>
</dbReference>
<dbReference type="InterPro" id="IPR016161">
    <property type="entry name" value="Ald_DH/histidinol_DH"/>
</dbReference>
<evidence type="ECO:0000256" key="3">
    <source>
        <dbReference type="ARBA" id="ARBA00023002"/>
    </source>
</evidence>
<dbReference type="PANTHER" id="PTHR43353">
    <property type="entry name" value="SUCCINATE-SEMIALDEHYDE DEHYDROGENASE, MITOCHONDRIAL"/>
    <property type="match status" value="1"/>
</dbReference>
<accession>H2C1H6</accession>
<keyword evidence="3 5" id="KW-0560">Oxidoreductase</keyword>
<organism evidence="7 8">
    <name type="scientific">Metallosphaera yellowstonensis MK1</name>
    <dbReference type="NCBI Taxonomy" id="671065"/>
    <lineage>
        <taxon>Archaea</taxon>
        <taxon>Thermoproteota</taxon>
        <taxon>Thermoprotei</taxon>
        <taxon>Sulfolobales</taxon>
        <taxon>Sulfolobaceae</taxon>
        <taxon>Metallosphaera</taxon>
    </lineage>
</organism>
<gene>
    <name evidence="7" type="ORF">MetMK1DRAFT_00005990</name>
</gene>
<dbReference type="GO" id="GO:0004777">
    <property type="term" value="F:succinate-semialdehyde dehydrogenase (NAD+) activity"/>
    <property type="evidence" value="ECO:0007669"/>
    <property type="project" value="TreeGrafter"/>
</dbReference>
<dbReference type="Pfam" id="PF00171">
    <property type="entry name" value="Aldedh"/>
    <property type="match status" value="1"/>
</dbReference>
<dbReference type="HOGENOM" id="CLU_005391_1_0_2"/>
<evidence type="ECO:0000256" key="2">
    <source>
        <dbReference type="ARBA" id="ARBA00011881"/>
    </source>
</evidence>
<keyword evidence="8" id="KW-1185">Reference proteome</keyword>
<comment type="subunit">
    <text evidence="2">Homotetramer.</text>
</comment>
<dbReference type="Proteomes" id="UP000003980">
    <property type="component" value="Unassembled WGS sequence"/>
</dbReference>
<evidence type="ECO:0000259" key="6">
    <source>
        <dbReference type="Pfam" id="PF00171"/>
    </source>
</evidence>
<dbReference type="Gene3D" id="3.40.309.10">
    <property type="entry name" value="Aldehyde Dehydrogenase, Chain A, domain 2"/>
    <property type="match status" value="1"/>
</dbReference>
<dbReference type="InterPro" id="IPR016163">
    <property type="entry name" value="Ald_DH_C"/>
</dbReference>
<evidence type="ECO:0000256" key="5">
    <source>
        <dbReference type="RuleBase" id="RU003345"/>
    </source>
</evidence>
<dbReference type="InterPro" id="IPR016162">
    <property type="entry name" value="Ald_DH_N"/>
</dbReference>
<dbReference type="RefSeq" id="WP_009070504.1">
    <property type="nucleotide sequence ID" value="NZ_JH597761.1"/>
</dbReference>
<dbReference type="SUPFAM" id="SSF53720">
    <property type="entry name" value="ALDH-like"/>
    <property type="match status" value="1"/>
</dbReference>
<name>H2C1H6_9CREN</name>
<reference evidence="7 8" key="1">
    <citation type="submission" date="2012-01" db="EMBL/GenBank/DDBJ databases">
        <title>Improved High-Quality Draft sequence of Metallosphaera yellowstonensis MK1.</title>
        <authorList>
            <consortium name="US DOE Joint Genome Institute"/>
            <person name="Lucas S."/>
            <person name="Han J."/>
            <person name="Cheng J.-F."/>
            <person name="Goodwin L."/>
            <person name="Pitluck S."/>
            <person name="Peters L."/>
            <person name="Teshima H."/>
            <person name="Detter J.C."/>
            <person name="Han C."/>
            <person name="Tapia R."/>
            <person name="Land M."/>
            <person name="Hauser L."/>
            <person name="Kyrpides N."/>
            <person name="Kozubal M."/>
            <person name="Macur R.E."/>
            <person name="Jay Z."/>
            <person name="Inskeep W."/>
            <person name="Woyke T."/>
        </authorList>
    </citation>
    <scope>NUCLEOTIDE SEQUENCE [LARGE SCALE GENOMIC DNA]</scope>
    <source>
        <strain evidence="7 8">MK1</strain>
    </source>
</reference>
<dbReference type="AlphaFoldDB" id="H2C1H6"/>
<dbReference type="PANTHER" id="PTHR43353:SF5">
    <property type="entry name" value="SUCCINATE-SEMIALDEHYDE DEHYDROGENASE, MITOCHONDRIAL"/>
    <property type="match status" value="1"/>
</dbReference>
<evidence type="ECO:0000313" key="7">
    <source>
        <dbReference type="EMBL" id="EHP70097.1"/>
    </source>
</evidence>
<dbReference type="InterPro" id="IPR053507">
    <property type="entry name" value="NADP-Glyceraldehyde_DH"/>
</dbReference>
<dbReference type="EMBL" id="JH597761">
    <property type="protein sequence ID" value="EHP70097.1"/>
    <property type="molecule type" value="Genomic_DNA"/>
</dbReference>
<feature type="active site" evidence="4">
    <location>
        <position position="249"/>
    </location>
</feature>
<dbReference type="NCBIfam" id="NF040792">
    <property type="entry name" value="glyc_ald_dh"/>
    <property type="match status" value="1"/>
</dbReference>
<dbReference type="eggNOG" id="arCOG01252">
    <property type="taxonomic scope" value="Archaea"/>
</dbReference>
<evidence type="ECO:0000256" key="4">
    <source>
        <dbReference type="PROSITE-ProRule" id="PRU10007"/>
    </source>
</evidence>
<dbReference type="OrthoDB" id="6342at2157"/>